<evidence type="ECO:0000313" key="3">
    <source>
        <dbReference type="Proteomes" id="UP001156389"/>
    </source>
</evidence>
<name>A0ABT2JTU6_9ACTN</name>
<evidence type="ECO:0000256" key="1">
    <source>
        <dbReference type="SAM" id="Phobius"/>
    </source>
</evidence>
<keyword evidence="3" id="KW-1185">Reference proteome</keyword>
<dbReference type="Proteomes" id="UP001156389">
    <property type="component" value="Unassembled WGS sequence"/>
</dbReference>
<keyword evidence="1" id="KW-1133">Transmembrane helix</keyword>
<keyword evidence="1" id="KW-0812">Transmembrane</keyword>
<keyword evidence="1" id="KW-0472">Membrane</keyword>
<gene>
    <name evidence="2" type="ORF">LHJ74_15530</name>
</gene>
<sequence length="65" mass="6666">MTCDRLVCANCAGPVSEGRCSVCRAHRARLHQESGPLAALTPAALLGLLLTLIAVAVVAQRVAVA</sequence>
<accession>A0ABT2JTU6</accession>
<dbReference type="RefSeq" id="WP_260218617.1">
    <property type="nucleotide sequence ID" value="NZ_JAJAGO010000006.1"/>
</dbReference>
<evidence type="ECO:0000313" key="2">
    <source>
        <dbReference type="EMBL" id="MCT2591300.1"/>
    </source>
</evidence>
<protein>
    <submittedName>
        <fullName evidence="2">Uncharacterized protein</fullName>
    </submittedName>
</protein>
<organism evidence="2 3">
    <name type="scientific">Streptomyces gossypii</name>
    <dbReference type="NCBI Taxonomy" id="2883101"/>
    <lineage>
        <taxon>Bacteria</taxon>
        <taxon>Bacillati</taxon>
        <taxon>Actinomycetota</taxon>
        <taxon>Actinomycetes</taxon>
        <taxon>Kitasatosporales</taxon>
        <taxon>Streptomycetaceae</taxon>
        <taxon>Streptomyces</taxon>
    </lineage>
</organism>
<feature type="transmembrane region" description="Helical" evidence="1">
    <location>
        <begin position="37"/>
        <end position="59"/>
    </location>
</feature>
<reference evidence="2 3" key="1">
    <citation type="submission" date="2021-10" db="EMBL/GenBank/DDBJ databases">
        <title>Streptomyces gossypii sp. nov., isolated from soil collected from cotton field.</title>
        <authorList>
            <person name="Ge X."/>
            <person name="Chen X."/>
            <person name="Liu W."/>
        </authorList>
    </citation>
    <scope>NUCLEOTIDE SEQUENCE [LARGE SCALE GENOMIC DNA]</scope>
    <source>
        <strain evidence="2 3">N2-109</strain>
    </source>
</reference>
<proteinExistence type="predicted"/>
<dbReference type="EMBL" id="JAJAGO010000006">
    <property type="protein sequence ID" value="MCT2591300.1"/>
    <property type="molecule type" value="Genomic_DNA"/>
</dbReference>
<comment type="caution">
    <text evidence="2">The sequence shown here is derived from an EMBL/GenBank/DDBJ whole genome shotgun (WGS) entry which is preliminary data.</text>
</comment>